<feature type="region of interest" description="Disordered" evidence="1">
    <location>
        <begin position="1"/>
        <end position="30"/>
    </location>
</feature>
<dbReference type="Proteomes" id="UP001200034">
    <property type="component" value="Unassembled WGS sequence"/>
</dbReference>
<organism evidence="2 3">
    <name type="scientific">Drosophila rubida</name>
    <dbReference type="NCBI Taxonomy" id="30044"/>
    <lineage>
        <taxon>Eukaryota</taxon>
        <taxon>Metazoa</taxon>
        <taxon>Ecdysozoa</taxon>
        <taxon>Arthropoda</taxon>
        <taxon>Hexapoda</taxon>
        <taxon>Insecta</taxon>
        <taxon>Pterygota</taxon>
        <taxon>Neoptera</taxon>
        <taxon>Endopterygota</taxon>
        <taxon>Diptera</taxon>
        <taxon>Brachycera</taxon>
        <taxon>Muscomorpha</taxon>
        <taxon>Ephydroidea</taxon>
        <taxon>Drosophilidae</taxon>
        <taxon>Drosophila</taxon>
    </lineage>
</organism>
<dbReference type="AlphaFoldDB" id="A0AAD4JXA9"/>
<comment type="caution">
    <text evidence="2">The sequence shown here is derived from an EMBL/GenBank/DDBJ whole genome shotgun (WGS) entry which is preliminary data.</text>
</comment>
<gene>
    <name evidence="2" type="ORF">KR093_005993</name>
</gene>
<keyword evidence="3" id="KW-1185">Reference proteome</keyword>
<protein>
    <submittedName>
        <fullName evidence="2">Uncharacterized protein</fullName>
    </submittedName>
</protein>
<accession>A0AAD4JXA9</accession>
<sequence length="126" mass="14418">MADQAAAAQSPCPSDEDKEIEPIPQNDGTTKALCLGPQDENVAMEPGECDAQMAAKLESLWKRCCDLNKEVMELYFEYHARLILRALARYKEDDEGANERKELRRLLKRALRKLAKNKAQVHIYFH</sequence>
<evidence type="ECO:0000313" key="3">
    <source>
        <dbReference type="Proteomes" id="UP001200034"/>
    </source>
</evidence>
<proteinExistence type="predicted"/>
<evidence type="ECO:0000313" key="2">
    <source>
        <dbReference type="EMBL" id="KAH8360975.1"/>
    </source>
</evidence>
<evidence type="ECO:0000256" key="1">
    <source>
        <dbReference type="SAM" id="MobiDB-lite"/>
    </source>
</evidence>
<name>A0AAD4JXA9_9MUSC</name>
<reference evidence="2" key="1">
    <citation type="journal article" date="2021" name="Mol. Ecol. Resour.">
        <title>Phylogenomic analyses of the genus Drosophila reveals genomic signals of climate adaptation.</title>
        <authorList>
            <person name="Li F."/>
            <person name="Rane R.V."/>
            <person name="Luria V."/>
            <person name="Xiong Z."/>
            <person name="Chen J."/>
            <person name="Li Z."/>
            <person name="Catullo R.A."/>
            <person name="Griffin P.C."/>
            <person name="Schiffer M."/>
            <person name="Pearce S."/>
            <person name="Lee S.F."/>
            <person name="McElroy K."/>
            <person name="Stocker A."/>
            <person name="Shirriffs J."/>
            <person name="Cockerell F."/>
            <person name="Coppin C."/>
            <person name="Sgro C.M."/>
            <person name="Karger A."/>
            <person name="Cain J.W."/>
            <person name="Weber J.A."/>
            <person name="Santpere G."/>
            <person name="Kirschner M.W."/>
            <person name="Hoffmann A.A."/>
            <person name="Oakeshott J.G."/>
            <person name="Zhang G."/>
        </authorList>
    </citation>
    <scope>NUCLEOTIDE SEQUENCE</scope>
    <source>
        <strain evidence="2">BGI-SZ-2011g</strain>
    </source>
</reference>
<dbReference type="EMBL" id="JAJJHW010003363">
    <property type="protein sequence ID" value="KAH8360975.1"/>
    <property type="molecule type" value="Genomic_DNA"/>
</dbReference>